<reference evidence="4" key="1">
    <citation type="journal article" date="2022" name="Int. J. Mol. Sci.">
        <title>Draft Genome of Tanacetum Coccineum: Genomic Comparison of Closely Related Tanacetum-Family Plants.</title>
        <authorList>
            <person name="Yamashiro T."/>
            <person name="Shiraishi A."/>
            <person name="Nakayama K."/>
            <person name="Satake H."/>
        </authorList>
    </citation>
    <scope>NUCLEOTIDE SEQUENCE</scope>
</reference>
<dbReference type="EMBL" id="BQNB010021560">
    <property type="protein sequence ID" value="GJU07650.1"/>
    <property type="molecule type" value="Genomic_DNA"/>
</dbReference>
<dbReference type="PROSITE" id="PS50994">
    <property type="entry name" value="INTEGRASE"/>
    <property type="match status" value="1"/>
</dbReference>
<organism evidence="4 5">
    <name type="scientific">Tanacetum coccineum</name>
    <dbReference type="NCBI Taxonomy" id="301880"/>
    <lineage>
        <taxon>Eukaryota</taxon>
        <taxon>Viridiplantae</taxon>
        <taxon>Streptophyta</taxon>
        <taxon>Embryophyta</taxon>
        <taxon>Tracheophyta</taxon>
        <taxon>Spermatophyta</taxon>
        <taxon>Magnoliopsida</taxon>
        <taxon>eudicotyledons</taxon>
        <taxon>Gunneridae</taxon>
        <taxon>Pentapetalae</taxon>
        <taxon>asterids</taxon>
        <taxon>campanulids</taxon>
        <taxon>Asterales</taxon>
        <taxon>Asteraceae</taxon>
        <taxon>Asteroideae</taxon>
        <taxon>Anthemideae</taxon>
        <taxon>Anthemidinae</taxon>
        <taxon>Tanacetum</taxon>
    </lineage>
</organism>
<gene>
    <name evidence="4" type="ORF">Tco_1124080</name>
</gene>
<dbReference type="PANTHER" id="PTHR42648:SF32">
    <property type="entry name" value="RIBONUCLEASE H-LIKE DOMAIN, GAG-PRE-INTEGRASE DOMAIN PROTEIN-RELATED"/>
    <property type="match status" value="1"/>
</dbReference>
<dbReference type="Pfam" id="PF25597">
    <property type="entry name" value="SH3_retrovirus"/>
    <property type="match status" value="1"/>
</dbReference>
<dbReference type="InterPro" id="IPR039537">
    <property type="entry name" value="Retrotran_Ty1/copia-like"/>
</dbReference>
<dbReference type="InterPro" id="IPR001584">
    <property type="entry name" value="Integrase_cat-core"/>
</dbReference>
<dbReference type="SUPFAM" id="SSF53098">
    <property type="entry name" value="Ribonuclease H-like"/>
    <property type="match status" value="1"/>
</dbReference>
<dbReference type="Pfam" id="PF22936">
    <property type="entry name" value="Pol_BBD"/>
    <property type="match status" value="1"/>
</dbReference>
<accession>A0ABQ5J554</accession>
<dbReference type="Gene3D" id="3.30.420.10">
    <property type="entry name" value="Ribonuclease H-like superfamily/Ribonuclease H"/>
    <property type="match status" value="1"/>
</dbReference>
<dbReference type="InterPro" id="IPR054722">
    <property type="entry name" value="PolX-like_BBD"/>
</dbReference>
<dbReference type="InterPro" id="IPR012337">
    <property type="entry name" value="RNaseH-like_sf"/>
</dbReference>
<reference evidence="4" key="2">
    <citation type="submission" date="2022-01" db="EMBL/GenBank/DDBJ databases">
        <authorList>
            <person name="Yamashiro T."/>
            <person name="Shiraishi A."/>
            <person name="Satake H."/>
            <person name="Nakayama K."/>
        </authorList>
    </citation>
    <scope>NUCLEOTIDE SEQUENCE</scope>
</reference>
<protein>
    <submittedName>
        <fullName evidence="4">Retrovirus-related pol polyprotein from transposon TNT 1-94</fullName>
    </submittedName>
</protein>
<proteinExistence type="predicted"/>
<dbReference type="InterPro" id="IPR057670">
    <property type="entry name" value="SH3_retrovirus"/>
</dbReference>
<dbReference type="Proteomes" id="UP001151760">
    <property type="component" value="Unassembled WGS sequence"/>
</dbReference>
<keyword evidence="5" id="KW-1185">Reference proteome</keyword>
<feature type="compositionally biased region" description="Polar residues" evidence="2">
    <location>
        <begin position="584"/>
        <end position="594"/>
    </location>
</feature>
<sequence length="621" mass="71255">MHMLTKPQVFYDDTHKQALGYQNPFYLKKVQRIKPTLYDGSVISNQHAVIPVIDDEETLILEDDVLLTVMDSTIAYGDFVNLEMQSESCDKCFDLDAELLKKQNAYNELLKSYSQLEKHSQLQAKDTTICKLKEHIKSMRENNKEEKVKQDMDEIETINIELEYSVAKLLSENECLHKEIDHLKQIYKDQFDSIKKTRVRNKEHSESLIAQLNSKSDQADILRGIVEQAKAKQTLDNALDFTYVPSSSSLVNDRLSRLFSGILDSRCSKHMTGNRSQLMNFVSKFLGTVRFENDQIEKIMGYGDYQLGNVTISRAKFLRSKDETLEAIIKCIKNIQVCLNSTVQNVRTDNGTEFVNQTLHEFYENVSITHQTSVARTPQQNGVVERRNQTLVEAAHTMLIFSKDPLFLWAEAINTTCYTQNRLRYNKTPYELMHDKNPDLLFLHVFGSLCYPTNDSGDLGKLNAKADIGFFVGYAPAKESFRIYNRRTRKIMETIHVTFDELTMMASEQFSLGLGPQLMTPGTSSSRLVPNPVPQQPFNLPTINDWDRLFQPMFDEYFNSPSSVEEPIPNAPFDDPCHEPLHEISTSQESSSNRKSSHPPLEMIGKWTKDHPLENVIRNPS</sequence>
<keyword evidence="1" id="KW-0378">Hydrolase</keyword>
<feature type="domain" description="Integrase catalytic" evidence="3">
    <location>
        <begin position="319"/>
        <end position="437"/>
    </location>
</feature>
<evidence type="ECO:0000313" key="5">
    <source>
        <dbReference type="Proteomes" id="UP001151760"/>
    </source>
</evidence>
<evidence type="ECO:0000313" key="4">
    <source>
        <dbReference type="EMBL" id="GJU07650.1"/>
    </source>
</evidence>
<comment type="caution">
    <text evidence="4">The sequence shown here is derived from an EMBL/GenBank/DDBJ whole genome shotgun (WGS) entry which is preliminary data.</text>
</comment>
<dbReference type="InterPro" id="IPR036397">
    <property type="entry name" value="RNaseH_sf"/>
</dbReference>
<keyword evidence="1" id="KW-0645">Protease</keyword>
<evidence type="ECO:0000256" key="2">
    <source>
        <dbReference type="SAM" id="MobiDB-lite"/>
    </source>
</evidence>
<feature type="region of interest" description="Disordered" evidence="2">
    <location>
        <begin position="561"/>
        <end position="621"/>
    </location>
</feature>
<evidence type="ECO:0000256" key="1">
    <source>
        <dbReference type="ARBA" id="ARBA00022670"/>
    </source>
</evidence>
<evidence type="ECO:0000259" key="3">
    <source>
        <dbReference type="PROSITE" id="PS50994"/>
    </source>
</evidence>
<name>A0ABQ5J554_9ASTR</name>
<dbReference type="PANTHER" id="PTHR42648">
    <property type="entry name" value="TRANSPOSASE, PUTATIVE-RELATED"/>
    <property type="match status" value="1"/>
</dbReference>